<feature type="region of interest" description="Disordered" evidence="1">
    <location>
        <begin position="83"/>
        <end position="103"/>
    </location>
</feature>
<dbReference type="Proteomes" id="UP001430356">
    <property type="component" value="Unassembled WGS sequence"/>
</dbReference>
<comment type="caution">
    <text evidence="2">The sequence shown here is derived from an EMBL/GenBank/DDBJ whole genome shotgun (WGS) entry which is preliminary data.</text>
</comment>
<reference evidence="2 3" key="1">
    <citation type="journal article" date="2021" name="MBio">
        <title>A New Model Trypanosomatid, Novymonas esmeraldas: Genomic Perception of Its 'Candidatus Pandoraea novymonadis' Endosymbiont.</title>
        <authorList>
            <person name="Zakharova A."/>
            <person name="Saura A."/>
            <person name="Butenko A."/>
            <person name="Podesvova L."/>
            <person name="Warmusova S."/>
            <person name="Kostygov A.Y."/>
            <person name="Nenarokova A."/>
            <person name="Lukes J."/>
            <person name="Opperdoes F.R."/>
            <person name="Yurchenko V."/>
        </authorList>
    </citation>
    <scope>NUCLEOTIDE SEQUENCE [LARGE SCALE GENOMIC DNA]</scope>
    <source>
        <strain evidence="2 3">E262AT.01</strain>
    </source>
</reference>
<evidence type="ECO:0000313" key="3">
    <source>
        <dbReference type="Proteomes" id="UP001430356"/>
    </source>
</evidence>
<accession>A0AAW0EUP1</accession>
<keyword evidence="3" id="KW-1185">Reference proteome</keyword>
<dbReference type="AlphaFoldDB" id="A0AAW0EUP1"/>
<evidence type="ECO:0000256" key="1">
    <source>
        <dbReference type="SAM" id="MobiDB-lite"/>
    </source>
</evidence>
<gene>
    <name evidence="2" type="ORF">NESM_000629800</name>
</gene>
<feature type="compositionally biased region" description="Pro residues" evidence="1">
    <location>
        <begin position="89"/>
        <end position="102"/>
    </location>
</feature>
<name>A0AAW0EUP1_9TRYP</name>
<dbReference type="EMBL" id="JAECZO010000088">
    <property type="protein sequence ID" value="KAK7196886.1"/>
    <property type="molecule type" value="Genomic_DNA"/>
</dbReference>
<protein>
    <submittedName>
        <fullName evidence="2">Uncharacterized protein</fullName>
    </submittedName>
</protein>
<evidence type="ECO:0000313" key="2">
    <source>
        <dbReference type="EMBL" id="KAK7196886.1"/>
    </source>
</evidence>
<proteinExistence type="predicted"/>
<sequence length="329" mass="35047">MRLRIVREPHVPPTLTARAEDVFGGYTLTSAATTPAPAAPAASTVAGERYDTTAGEADTTSTQPWSRQEALWQLKLSIGVAPRLRGGDVPPPTPNSASPPPAVAARDDVAAPRVSPAAVLVPAYRYSSAAPASSTAETLSPAYVHSTLARIRDECSVLKERIGPTAADDGGRGEAGATQLMDLLRSPSAVAELQRRAGGAVVERECGFHVCELLDAELQRRRRRPWRTKPPASTDEDLRSFAQRVSDTTAALDAHHHVERALYTMGPLVETAAAVMECVRDVDATTAVTAGLHMDAVDAGVDALCRQTIENAELLQRNVAALLRRLEEL</sequence>
<organism evidence="2 3">
    <name type="scientific">Novymonas esmeraldas</name>
    <dbReference type="NCBI Taxonomy" id="1808958"/>
    <lineage>
        <taxon>Eukaryota</taxon>
        <taxon>Discoba</taxon>
        <taxon>Euglenozoa</taxon>
        <taxon>Kinetoplastea</taxon>
        <taxon>Metakinetoplastina</taxon>
        <taxon>Trypanosomatida</taxon>
        <taxon>Trypanosomatidae</taxon>
        <taxon>Novymonas</taxon>
    </lineage>
</organism>